<protein>
    <submittedName>
        <fullName evidence="5">Tyrosine-protein phosphatase domain-containing protein</fullName>
    </submittedName>
</protein>
<feature type="domain" description="Tyrosine specific protein phosphatases" evidence="3">
    <location>
        <begin position="228"/>
        <end position="306"/>
    </location>
</feature>
<dbReference type="SMART" id="SM00404">
    <property type="entry name" value="PTPc_motif"/>
    <property type="match status" value="1"/>
</dbReference>
<dbReference type="InterPro" id="IPR052782">
    <property type="entry name" value="Oocyte-zygote_transition_reg"/>
</dbReference>
<proteinExistence type="predicted"/>
<dbReference type="Proteomes" id="UP000887581">
    <property type="component" value="Unplaced"/>
</dbReference>
<dbReference type="SUPFAM" id="SSF52799">
    <property type="entry name" value="(Phosphotyrosine protein) phosphatases II"/>
    <property type="match status" value="1"/>
</dbReference>
<evidence type="ECO:0000259" key="3">
    <source>
        <dbReference type="PROSITE" id="PS50056"/>
    </source>
</evidence>
<dbReference type="AlphaFoldDB" id="A0A915Q392"/>
<dbReference type="Pfam" id="PF00102">
    <property type="entry name" value="Y_phosphatase"/>
    <property type="match status" value="1"/>
</dbReference>
<keyword evidence="1" id="KW-0812">Transmembrane</keyword>
<dbReference type="PRINTS" id="PR00700">
    <property type="entry name" value="PRTYPHPHTASE"/>
</dbReference>
<feature type="domain" description="Tyrosine-protein phosphatase" evidence="2">
    <location>
        <begin position="54"/>
        <end position="315"/>
    </location>
</feature>
<accession>A0A915Q392</accession>
<dbReference type="InterPro" id="IPR003595">
    <property type="entry name" value="Tyr_Pase_cat"/>
</dbReference>
<dbReference type="SMART" id="SM00194">
    <property type="entry name" value="PTPc"/>
    <property type="match status" value="1"/>
</dbReference>
<dbReference type="PROSITE" id="PS50056">
    <property type="entry name" value="TYR_PHOSPHATASE_2"/>
    <property type="match status" value="1"/>
</dbReference>
<dbReference type="PROSITE" id="PS50055">
    <property type="entry name" value="TYR_PHOSPHATASE_PTP"/>
    <property type="match status" value="1"/>
</dbReference>
<dbReference type="InterPro" id="IPR000242">
    <property type="entry name" value="PTP_cat"/>
</dbReference>
<sequence length="344" mass="39701">MAGDSLSINKFIVNIALYIPDGRAADKTVYLIGAQLQEKRSEQNLVRAESINEFVERMKHLAEHDTMVRKERHISSFMRNMKKNRYTQIVLFNEGAVTLDVTKNDAKDDDYIHATKIKGKFGNYVLAQSPKRTTVDSWLRMIWQLNITIIVCLIPLVSKDKCAKYFEKKEGKKLKQKYFMIKTLASRKQGPIMTYILKVTNKYDPQERLIYVLMFTGWQEVSQKPEITELLSLLRATWALEQSNVSDKKYPTLVHGVSGTRRTGTYVLLSMLCRQMTERGELSLIPACSAVRNYRYGVMNSRFCFLILLKALLIFATDIGLINQSKQNFKTTLQISEILGKEWN</sequence>
<evidence type="ECO:0000259" key="2">
    <source>
        <dbReference type="PROSITE" id="PS50055"/>
    </source>
</evidence>
<dbReference type="Gene3D" id="3.90.190.10">
    <property type="entry name" value="Protein tyrosine phosphatase superfamily"/>
    <property type="match status" value="1"/>
</dbReference>
<evidence type="ECO:0000313" key="5">
    <source>
        <dbReference type="WBParaSite" id="sdigi.contig854.g9898.t1"/>
    </source>
</evidence>
<reference evidence="5" key="1">
    <citation type="submission" date="2022-11" db="UniProtKB">
        <authorList>
            <consortium name="WormBaseParasite"/>
        </authorList>
    </citation>
    <scope>IDENTIFICATION</scope>
</reference>
<keyword evidence="1" id="KW-0472">Membrane</keyword>
<dbReference type="GO" id="GO:0004725">
    <property type="term" value="F:protein tyrosine phosphatase activity"/>
    <property type="evidence" value="ECO:0007669"/>
    <property type="project" value="InterPro"/>
</dbReference>
<dbReference type="PANTHER" id="PTHR46163">
    <property type="entry name" value="TYROSINE-PROTEIN PHOSPHATASE-RELATED"/>
    <property type="match status" value="1"/>
</dbReference>
<keyword evidence="1" id="KW-1133">Transmembrane helix</keyword>
<dbReference type="WBParaSite" id="sdigi.contig854.g9898.t1">
    <property type="protein sequence ID" value="sdigi.contig854.g9898.t1"/>
    <property type="gene ID" value="sdigi.contig854.g9898"/>
</dbReference>
<evidence type="ECO:0000313" key="4">
    <source>
        <dbReference type="Proteomes" id="UP000887581"/>
    </source>
</evidence>
<organism evidence="4 5">
    <name type="scientific">Setaria digitata</name>
    <dbReference type="NCBI Taxonomy" id="48799"/>
    <lineage>
        <taxon>Eukaryota</taxon>
        <taxon>Metazoa</taxon>
        <taxon>Ecdysozoa</taxon>
        <taxon>Nematoda</taxon>
        <taxon>Chromadorea</taxon>
        <taxon>Rhabditida</taxon>
        <taxon>Spirurina</taxon>
        <taxon>Spiruromorpha</taxon>
        <taxon>Filarioidea</taxon>
        <taxon>Setariidae</taxon>
        <taxon>Setaria</taxon>
    </lineage>
</organism>
<keyword evidence="4" id="KW-1185">Reference proteome</keyword>
<feature type="transmembrane region" description="Helical" evidence="1">
    <location>
        <begin position="138"/>
        <end position="158"/>
    </location>
</feature>
<dbReference type="InterPro" id="IPR000387">
    <property type="entry name" value="Tyr_Pase_dom"/>
</dbReference>
<evidence type="ECO:0000256" key="1">
    <source>
        <dbReference type="SAM" id="Phobius"/>
    </source>
</evidence>
<dbReference type="CDD" id="cd00047">
    <property type="entry name" value="PTPc"/>
    <property type="match status" value="1"/>
</dbReference>
<dbReference type="InterPro" id="IPR029021">
    <property type="entry name" value="Prot-tyrosine_phosphatase-like"/>
</dbReference>
<feature type="transmembrane region" description="Helical" evidence="1">
    <location>
        <begin position="303"/>
        <end position="322"/>
    </location>
</feature>
<name>A0A915Q392_9BILA</name>
<dbReference type="PANTHER" id="PTHR46163:SF24">
    <property type="entry name" value="PROTEIN-TYROSINE PHOSPHATASE CATALYTIC DOMAIN-CONTAINING PROTEIN-RELATED"/>
    <property type="match status" value="1"/>
</dbReference>